<dbReference type="Gene3D" id="3.40.50.2000">
    <property type="entry name" value="Glycogen Phosphorylase B"/>
    <property type="match status" value="1"/>
</dbReference>
<evidence type="ECO:0000313" key="2">
    <source>
        <dbReference type="Proteomes" id="UP001628646"/>
    </source>
</evidence>
<dbReference type="PANTHER" id="PTHR46656:SF3">
    <property type="entry name" value="PUTATIVE-RELATED"/>
    <property type="match status" value="1"/>
</dbReference>
<dbReference type="Proteomes" id="UP001628646">
    <property type="component" value="Unassembled WGS sequence"/>
</dbReference>
<evidence type="ECO:0000313" key="1">
    <source>
        <dbReference type="EMBL" id="MFL8998032.1"/>
    </source>
</evidence>
<protein>
    <submittedName>
        <fullName evidence="1">Glycosyltransferase</fullName>
    </submittedName>
</protein>
<dbReference type="SUPFAM" id="SSF53756">
    <property type="entry name" value="UDP-Glycosyltransferase/glycogen phosphorylase"/>
    <property type="match status" value="1"/>
</dbReference>
<sequence length="529" mass="59656">MNFILYSDVNDSSISQSLGRPEYSYYFVLKAYRPLFESLGPVHVVSSAAEVDPLYRQLQQAGQDCLFISFAPPHKTPTDLQCPMVCVVAWEFDSIPAEHWDNDPRQDWSRTLARLGRVITLSTHTAEAIHRTLGDDFPVLVLPTPLWERFADIRQQYPGTPVNAGATLQIKGCILDSRSMGLSADGLIAPIIEQPPVEIVEPESIPEPQPEPQPAPPLTLRRRLFITRHYVLLWYREAIRDLVPDAVRPWLTRFRRPQPLPIEPVVSAPAVPDEPVISAAGAQDEHPQAAFPDTSQTVEIVVDGVIYVSVFNPDDGRKNWHHLITAFCWALRDAEDATLVLKMTQNDLSTYYVELITLLSQLSPFACRVVVMHGYLQDEQFARLYGAASYYVNASRCEGLCLPLMEFMSCARPVIAPNHTAMRDYIDDRVAFVVKSSQEPTIWPEDARILYRTLRHRPNWGSLKTAYENSYAMAKNQPDAWQAMADAASERMHEYCSFAPVQQRLALFFKQESVRDVVPVVAETGAASC</sequence>
<keyword evidence="2" id="KW-1185">Reference proteome</keyword>
<dbReference type="EMBL" id="JBJNUY010000002">
    <property type="protein sequence ID" value="MFL8998032.1"/>
    <property type="molecule type" value="Genomic_DNA"/>
</dbReference>
<dbReference type="RefSeq" id="WP_407801201.1">
    <property type="nucleotide sequence ID" value="NZ_JBJNUX010000011.1"/>
</dbReference>
<accession>A0ABW8VYB6</accession>
<name>A0ABW8VYB6_9PSED</name>
<dbReference type="PANTHER" id="PTHR46656">
    <property type="entry name" value="PUTATIVE-RELATED"/>
    <property type="match status" value="1"/>
</dbReference>
<organism evidence="1 2">
    <name type="scientific">Pseudomonas azerbaijanorientalis</name>
    <dbReference type="NCBI Taxonomy" id="2842350"/>
    <lineage>
        <taxon>Bacteria</taxon>
        <taxon>Pseudomonadati</taxon>
        <taxon>Pseudomonadota</taxon>
        <taxon>Gammaproteobacteria</taxon>
        <taxon>Pseudomonadales</taxon>
        <taxon>Pseudomonadaceae</taxon>
        <taxon>Pseudomonas</taxon>
    </lineage>
</organism>
<comment type="caution">
    <text evidence="1">The sequence shown here is derived from an EMBL/GenBank/DDBJ whole genome shotgun (WGS) entry which is preliminary data.</text>
</comment>
<proteinExistence type="predicted"/>
<dbReference type="Pfam" id="PF13692">
    <property type="entry name" value="Glyco_trans_1_4"/>
    <property type="match status" value="1"/>
</dbReference>
<gene>
    <name evidence="1" type="ORF">ACJ8NA_05080</name>
</gene>
<reference evidence="1 2" key="1">
    <citation type="submission" date="2024-12" db="EMBL/GenBank/DDBJ databases">
        <title>Pseudomonas species isolated from Lotus nodules promote plant growth.</title>
        <authorList>
            <person name="Yu Y.-H."/>
            <person name="Kurtenbach J."/>
            <person name="Crosbie D."/>
            <person name="Brachmann A."/>
            <person name="Marin M."/>
        </authorList>
    </citation>
    <scope>NUCLEOTIDE SEQUENCE [LARGE SCALE GENOMIC DNA]</scope>
    <source>
        <strain evidence="1 2">PLb11B</strain>
    </source>
</reference>